<evidence type="ECO:0000256" key="4">
    <source>
        <dbReference type="ARBA" id="ARBA00022475"/>
    </source>
</evidence>
<evidence type="ECO:0000256" key="2">
    <source>
        <dbReference type="ARBA" id="ARBA00007651"/>
    </source>
</evidence>
<dbReference type="EMBL" id="LVLJ01001310">
    <property type="protein sequence ID" value="OAE30500.1"/>
    <property type="molecule type" value="Genomic_DNA"/>
</dbReference>
<evidence type="ECO:0000256" key="1">
    <source>
        <dbReference type="ARBA" id="ARBA00004651"/>
    </source>
</evidence>
<evidence type="ECO:0000259" key="10">
    <source>
        <dbReference type="Pfam" id="PF04535"/>
    </source>
</evidence>
<evidence type="ECO:0000256" key="8">
    <source>
        <dbReference type="RuleBase" id="RU361233"/>
    </source>
</evidence>
<dbReference type="NCBIfam" id="TIGR01569">
    <property type="entry name" value="A_tha_TIGR01569"/>
    <property type="match status" value="1"/>
</dbReference>
<evidence type="ECO:0000313" key="12">
    <source>
        <dbReference type="Proteomes" id="UP000077202"/>
    </source>
</evidence>
<proteinExistence type="inferred from homology"/>
<feature type="transmembrane region" description="Helical" evidence="8">
    <location>
        <begin position="218"/>
        <end position="239"/>
    </location>
</feature>
<keyword evidence="5 8" id="KW-0812">Transmembrane</keyword>
<keyword evidence="12" id="KW-1185">Reference proteome</keyword>
<evidence type="ECO:0000256" key="3">
    <source>
        <dbReference type="ARBA" id="ARBA00011489"/>
    </source>
</evidence>
<dbReference type="InterPro" id="IPR044173">
    <property type="entry name" value="CASPL"/>
</dbReference>
<name>A0A176WBF3_MARPO</name>
<dbReference type="GO" id="GO:0005886">
    <property type="term" value="C:plasma membrane"/>
    <property type="evidence" value="ECO:0007669"/>
    <property type="project" value="UniProtKB-SubCell"/>
</dbReference>
<dbReference type="PANTHER" id="PTHR36488">
    <property type="entry name" value="CASP-LIKE PROTEIN 1U1"/>
    <property type="match status" value="1"/>
</dbReference>
<feature type="transmembrane region" description="Helical" evidence="8">
    <location>
        <begin position="251"/>
        <end position="276"/>
    </location>
</feature>
<evidence type="ECO:0000256" key="6">
    <source>
        <dbReference type="ARBA" id="ARBA00022989"/>
    </source>
</evidence>
<keyword evidence="6 8" id="KW-1133">Transmembrane helix</keyword>
<evidence type="ECO:0000256" key="5">
    <source>
        <dbReference type="ARBA" id="ARBA00022692"/>
    </source>
</evidence>
<comment type="similarity">
    <text evidence="2 8">Belongs to the Casparian strip membrane proteins (CASP) family.</text>
</comment>
<reference evidence="11" key="1">
    <citation type="submission" date="2016-03" db="EMBL/GenBank/DDBJ databases">
        <title>Mechanisms controlling the formation of the plant cell surface in tip-growing cells are functionally conserved among land plants.</title>
        <authorList>
            <person name="Honkanen S."/>
            <person name="Jones V.A."/>
            <person name="Morieri G."/>
            <person name="Champion C."/>
            <person name="Hetherington A.J."/>
            <person name="Kelly S."/>
            <person name="Saint-Marcoux D."/>
            <person name="Proust H."/>
            <person name="Prescott H."/>
            <person name="Dolan L."/>
        </authorList>
    </citation>
    <scope>NUCLEOTIDE SEQUENCE [LARGE SCALE GENOMIC DNA]</scope>
    <source>
        <tissue evidence="11">Whole gametophyte</tissue>
    </source>
</reference>
<keyword evidence="4 8" id="KW-1003">Cell membrane</keyword>
<feature type="transmembrane region" description="Helical" evidence="8">
    <location>
        <begin position="308"/>
        <end position="328"/>
    </location>
</feature>
<evidence type="ECO:0000256" key="9">
    <source>
        <dbReference type="SAM" id="MobiDB-lite"/>
    </source>
</evidence>
<evidence type="ECO:0000313" key="11">
    <source>
        <dbReference type="EMBL" id="OAE30500.1"/>
    </source>
</evidence>
<evidence type="ECO:0000256" key="7">
    <source>
        <dbReference type="ARBA" id="ARBA00023136"/>
    </source>
</evidence>
<protein>
    <recommendedName>
        <fullName evidence="8">CASP-like protein</fullName>
    </recommendedName>
</protein>
<comment type="subunit">
    <text evidence="3 8">Homodimer and heterodimers.</text>
</comment>
<gene>
    <name evidence="11" type="ORF">AXG93_3575s1030</name>
</gene>
<feature type="transmembrane region" description="Helical" evidence="8">
    <location>
        <begin position="172"/>
        <end position="191"/>
    </location>
</feature>
<dbReference type="AlphaFoldDB" id="A0A176WBF3"/>
<dbReference type="Proteomes" id="UP000077202">
    <property type="component" value="Unassembled WGS sequence"/>
</dbReference>
<dbReference type="InterPro" id="IPR006459">
    <property type="entry name" value="CASP/CASPL"/>
</dbReference>
<dbReference type="Pfam" id="PF04535">
    <property type="entry name" value="CASP_dom"/>
    <property type="match status" value="1"/>
</dbReference>
<keyword evidence="7 8" id="KW-0472">Membrane</keyword>
<organism evidence="11 12">
    <name type="scientific">Marchantia polymorpha subsp. ruderalis</name>
    <dbReference type="NCBI Taxonomy" id="1480154"/>
    <lineage>
        <taxon>Eukaryota</taxon>
        <taxon>Viridiplantae</taxon>
        <taxon>Streptophyta</taxon>
        <taxon>Embryophyta</taxon>
        <taxon>Marchantiophyta</taxon>
        <taxon>Marchantiopsida</taxon>
        <taxon>Marchantiidae</taxon>
        <taxon>Marchantiales</taxon>
        <taxon>Marchantiaceae</taxon>
        <taxon>Marchantia</taxon>
    </lineage>
</organism>
<feature type="region of interest" description="Disordered" evidence="9">
    <location>
        <begin position="91"/>
        <end position="111"/>
    </location>
</feature>
<dbReference type="InterPro" id="IPR006702">
    <property type="entry name" value="CASP_dom"/>
</dbReference>
<sequence>MTESSECDNRFGELRLENSQNMARLAQLSNKTWRSNLRHRWKCICCVEKEETPSAWGQHGISGVVTEEWITISVDKEVSQTITSRSSKYAIQPSSAPAFPPSTHPTPSLSKKDSCHLKSLCRSVDASTSVRSVSTTATGTAEKGGERFSYTDGSIHPLNRPQPKPLKHGLSFFLRVLTLGASLAALIVTVTNKQDVVEPFFGGPFGFEISADFKYMSAFVWFAIATAIVFVYSLLAIIGEACSLSKSTHSTYLLWVTFLLDLTMMSIMMSACAAALTVDLLGQRGNSHAQWGAFCHKFDSFCNHVTGALVAGAVAFAGLAELCILDAYHLSTQYTRY</sequence>
<accession>A0A176WBF3</accession>
<comment type="caution">
    <text evidence="11">The sequence shown here is derived from an EMBL/GenBank/DDBJ whole genome shotgun (WGS) entry which is preliminary data.</text>
</comment>
<comment type="subcellular location">
    <subcellularLocation>
        <location evidence="1 8">Cell membrane</location>
        <topology evidence="1 8">Multi-pass membrane protein</topology>
    </subcellularLocation>
</comment>
<feature type="domain" description="Casparian strip membrane protein" evidence="10">
    <location>
        <begin position="169"/>
        <end position="317"/>
    </location>
</feature>
<dbReference type="PANTHER" id="PTHR36488:SF8">
    <property type="entry name" value="CASP-LIKE PROTEIN 1U1"/>
    <property type="match status" value="1"/>
</dbReference>